<dbReference type="PANTHER" id="PTHR33694">
    <property type="entry name" value="UDP-3-O-ACYL-N-ACETYLGLUCOSAMINE DEACETYLASE 1, MITOCHONDRIAL-RELATED"/>
    <property type="match status" value="1"/>
</dbReference>
<evidence type="ECO:0000256" key="1">
    <source>
        <dbReference type="ARBA" id="ARBA00001947"/>
    </source>
</evidence>
<dbReference type="GO" id="GO:0009245">
    <property type="term" value="P:lipid A biosynthetic process"/>
    <property type="evidence" value="ECO:0007669"/>
    <property type="project" value="UniProtKB-UniRule"/>
</dbReference>
<evidence type="ECO:0000256" key="3">
    <source>
        <dbReference type="ARBA" id="ARBA00005002"/>
    </source>
</evidence>
<evidence type="ECO:0000256" key="7">
    <source>
        <dbReference type="ARBA" id="ARBA00022723"/>
    </source>
</evidence>
<dbReference type="Gene3D" id="3.30.1700.10">
    <property type="entry name" value="lpxc deacetylase, domain 2"/>
    <property type="match status" value="1"/>
</dbReference>
<keyword evidence="10 12" id="KW-0443">Lipid metabolism</keyword>
<feature type="active site" description="Proton donor" evidence="12">
    <location>
        <position position="294"/>
    </location>
</feature>
<name>A0A937HIR5_9PROT</name>
<comment type="catalytic activity">
    <reaction evidence="11 12">
        <text>a UDP-3-O-[(3R)-3-hydroxyacyl]-N-acetyl-alpha-D-glucosamine + H2O = a UDP-3-O-[(3R)-3-hydroxyacyl]-alpha-D-glucosamine + acetate</text>
        <dbReference type="Rhea" id="RHEA:67816"/>
        <dbReference type="ChEBI" id="CHEBI:15377"/>
        <dbReference type="ChEBI" id="CHEBI:30089"/>
        <dbReference type="ChEBI" id="CHEBI:137740"/>
        <dbReference type="ChEBI" id="CHEBI:173225"/>
        <dbReference type="EC" id="3.5.1.108"/>
    </reaction>
</comment>
<evidence type="ECO:0000256" key="12">
    <source>
        <dbReference type="HAMAP-Rule" id="MF_00388"/>
    </source>
</evidence>
<accession>A0A937HIR5</accession>
<comment type="cofactor">
    <cofactor evidence="1 12">
        <name>Zn(2+)</name>
        <dbReference type="ChEBI" id="CHEBI:29105"/>
    </cofactor>
</comment>
<evidence type="ECO:0000256" key="5">
    <source>
        <dbReference type="ARBA" id="ARBA00022516"/>
    </source>
</evidence>
<dbReference type="PANTHER" id="PTHR33694:SF1">
    <property type="entry name" value="UDP-3-O-ACYL-N-ACETYLGLUCOSAMINE DEACETYLASE 1, MITOCHONDRIAL-RELATED"/>
    <property type="match status" value="1"/>
</dbReference>
<comment type="caution">
    <text evidence="13">The sequence shown here is derived from an EMBL/GenBank/DDBJ whole genome shotgun (WGS) entry which is preliminary data.</text>
</comment>
<keyword evidence="8 12" id="KW-0378">Hydrolase</keyword>
<comment type="pathway">
    <text evidence="3 12">Glycolipid biosynthesis; lipid IV(A) biosynthesis; lipid IV(A) from (3R)-3-hydroxytetradecanoyl-[acyl-carrier-protein] and UDP-N-acetyl-alpha-D-glucosamine: step 2/6.</text>
</comment>
<evidence type="ECO:0000313" key="14">
    <source>
        <dbReference type="Proteomes" id="UP000785783"/>
    </source>
</evidence>
<feature type="binding site" evidence="12">
    <location>
        <position position="110"/>
    </location>
    <ligand>
        <name>Zn(2+)</name>
        <dbReference type="ChEBI" id="CHEBI:29105"/>
    </ligand>
</feature>
<gene>
    <name evidence="12" type="primary">lpxC</name>
    <name evidence="13" type="ORF">ISQ19_05845</name>
</gene>
<keyword evidence="9 12" id="KW-0862">Zinc</keyword>
<dbReference type="EMBL" id="JADHOK010000085">
    <property type="protein sequence ID" value="MBL6762202.1"/>
    <property type="molecule type" value="Genomic_DNA"/>
</dbReference>
<dbReference type="GO" id="GO:0016020">
    <property type="term" value="C:membrane"/>
    <property type="evidence" value="ECO:0007669"/>
    <property type="project" value="GOC"/>
</dbReference>
<dbReference type="EC" id="3.5.1.108" evidence="4 12"/>
<evidence type="ECO:0000256" key="6">
    <source>
        <dbReference type="ARBA" id="ARBA00022556"/>
    </source>
</evidence>
<dbReference type="InterPro" id="IPR015870">
    <property type="entry name" value="UDP-acyl_N-AcGlcN_deAcase_N"/>
</dbReference>
<dbReference type="InterPro" id="IPR020568">
    <property type="entry name" value="Ribosomal_Su5_D2-typ_SF"/>
</dbReference>
<sequence>MAPAPASIAQMTEQFTAAPLSVLPQAARLGVWQTTVAAEATLSGIGLHSGREVNIRLLPAAADTGIVFLRTDIEKADEAIIPALCASVCEVTLSSKIGNRFGHVVGTVEHLMAAFAGLRIDNAIVEIDAAEAPIMDGSAKPFVELINRAGIRALSVSRRVVRVTKPVRVENGDAYCELLPDSERVFEAEIDFDCGAIGRQSYSVTLDKDGFDTDVVNARTFCMAQQVEAMHKAGLALGGSMDNAVVVDGDKVLNEEGLRSTYEFVQHKLLDAIGDLYLMGMPLIGRYRGYKSGHALHNELLNALFADEDCFELVDLASDDSVLAAE</sequence>
<comment type="similarity">
    <text evidence="12">Belongs to the LpxC family.</text>
</comment>
<dbReference type="GO" id="GO:0103117">
    <property type="term" value="F:UDP-3-O-acyl-N-acetylglucosamine deacetylase activity"/>
    <property type="evidence" value="ECO:0007669"/>
    <property type="project" value="UniProtKB-UniRule"/>
</dbReference>
<keyword evidence="5 12" id="KW-0444">Lipid biosynthesis</keyword>
<evidence type="ECO:0000256" key="9">
    <source>
        <dbReference type="ARBA" id="ARBA00022833"/>
    </source>
</evidence>
<organism evidence="13 14">
    <name type="scientific">PS1 clade bacterium</name>
    <dbReference type="NCBI Taxonomy" id="2175152"/>
    <lineage>
        <taxon>Bacteria</taxon>
        <taxon>Pseudomonadati</taxon>
        <taxon>Pseudomonadota</taxon>
        <taxon>Alphaproteobacteria</taxon>
        <taxon>PS1 clade</taxon>
    </lineage>
</organism>
<reference evidence="13" key="1">
    <citation type="submission" date="2020-10" db="EMBL/GenBank/DDBJ databases">
        <title>Microbiome of the Black Sea water column analyzed by genome centric metagenomics.</title>
        <authorList>
            <person name="Cabello-Yeves P.J."/>
            <person name="Callieri C."/>
            <person name="Picazo A."/>
            <person name="Mehrshad M."/>
            <person name="Haro-Moreno J.M."/>
            <person name="Roda-Garcia J."/>
            <person name="Dzembekova N."/>
            <person name="Slabakova V."/>
            <person name="Slabakova N."/>
            <person name="Moncheva S."/>
            <person name="Rodriguez-Valera F."/>
        </authorList>
    </citation>
    <scope>NUCLEOTIDE SEQUENCE</scope>
    <source>
        <strain evidence="13">BS307-5m-G5</strain>
    </source>
</reference>
<proteinExistence type="inferred from homology"/>
<keyword evidence="7 12" id="KW-0479">Metal-binding</keyword>
<dbReference type="InterPro" id="IPR011334">
    <property type="entry name" value="UDP-acyl_GlcNac_deAcase_C"/>
</dbReference>
<evidence type="ECO:0000256" key="4">
    <source>
        <dbReference type="ARBA" id="ARBA00012745"/>
    </source>
</evidence>
<dbReference type="HAMAP" id="MF_00388">
    <property type="entry name" value="LpxC"/>
    <property type="match status" value="1"/>
</dbReference>
<dbReference type="GO" id="GO:0046872">
    <property type="term" value="F:metal ion binding"/>
    <property type="evidence" value="ECO:0007669"/>
    <property type="project" value="UniProtKB-KW"/>
</dbReference>
<feature type="binding site" evidence="12">
    <location>
        <position position="267"/>
    </location>
    <ligand>
        <name>Zn(2+)</name>
        <dbReference type="ChEBI" id="CHEBI:29105"/>
    </ligand>
</feature>
<dbReference type="InterPro" id="IPR004463">
    <property type="entry name" value="UDP-acyl_GlcNac_deAcase"/>
</dbReference>
<dbReference type="NCBIfam" id="TIGR00325">
    <property type="entry name" value="lpxC"/>
    <property type="match status" value="1"/>
</dbReference>
<evidence type="ECO:0000256" key="11">
    <source>
        <dbReference type="ARBA" id="ARBA00024535"/>
    </source>
</evidence>
<evidence type="ECO:0000256" key="10">
    <source>
        <dbReference type="ARBA" id="ARBA00023098"/>
    </source>
</evidence>
<dbReference type="Gene3D" id="3.30.230.20">
    <property type="entry name" value="lpxc deacetylase, domain 1"/>
    <property type="match status" value="1"/>
</dbReference>
<keyword evidence="6 12" id="KW-0441">Lipid A biosynthesis</keyword>
<evidence type="ECO:0000313" key="13">
    <source>
        <dbReference type="EMBL" id="MBL6762202.1"/>
    </source>
</evidence>
<dbReference type="Pfam" id="PF03331">
    <property type="entry name" value="LpxC"/>
    <property type="match status" value="1"/>
</dbReference>
<evidence type="ECO:0000256" key="8">
    <source>
        <dbReference type="ARBA" id="ARBA00022801"/>
    </source>
</evidence>
<feature type="binding site" evidence="12">
    <location>
        <position position="271"/>
    </location>
    <ligand>
        <name>Zn(2+)</name>
        <dbReference type="ChEBI" id="CHEBI:29105"/>
    </ligand>
</feature>
<dbReference type="Proteomes" id="UP000785783">
    <property type="component" value="Unassembled WGS sequence"/>
</dbReference>
<dbReference type="AlphaFoldDB" id="A0A937HIR5"/>
<protein>
    <recommendedName>
        <fullName evidence="4 12">UDP-3-O-acyl-N-acetylglucosamine deacetylase</fullName>
        <shortName evidence="12">UDP-3-O-acyl-GlcNAc deacetylase</shortName>
        <ecNumber evidence="4 12">3.5.1.108</ecNumber>
    </recommendedName>
    <alternativeName>
        <fullName evidence="12">UDP-3-O-[R-3-hydroxymyristoyl]-N-acetylglucosamine deacetylase</fullName>
    </alternativeName>
</protein>
<dbReference type="SUPFAM" id="SSF54211">
    <property type="entry name" value="Ribosomal protein S5 domain 2-like"/>
    <property type="match status" value="2"/>
</dbReference>
<comment type="function">
    <text evidence="2 12">Catalyzes the hydrolysis of UDP-3-O-myristoyl-N-acetylglucosamine to form UDP-3-O-myristoylglucosamine and acetate, the committed step in lipid A biosynthesis.</text>
</comment>
<evidence type="ECO:0000256" key="2">
    <source>
        <dbReference type="ARBA" id="ARBA00002923"/>
    </source>
</evidence>